<gene>
    <name evidence="1" type="ordered locus">MSMEI_1765</name>
</gene>
<dbReference type="KEGG" id="msg:MSMEI_1765"/>
<protein>
    <submittedName>
        <fullName evidence="1">Uncharacterized protein</fullName>
    </submittedName>
</protein>
<reference evidence="1 2" key="1">
    <citation type="journal article" date="2007" name="Genome Biol.">
        <title>Interrupted coding sequences in Mycobacterium smegmatis: authentic mutations or sequencing errors?</title>
        <authorList>
            <person name="Deshayes C."/>
            <person name="Perrodou E."/>
            <person name="Gallien S."/>
            <person name="Euphrasie D."/>
            <person name="Schaeffer C."/>
            <person name="Van-Dorsselaer A."/>
            <person name="Poch O."/>
            <person name="Lecompte O."/>
            <person name="Reyrat J.M."/>
        </authorList>
    </citation>
    <scope>NUCLEOTIDE SEQUENCE [LARGE SCALE GENOMIC DNA]</scope>
    <source>
        <strain evidence="2">ATCC 700084 / mc(2)155</strain>
    </source>
</reference>
<name>I7FYU4_MYCS2</name>
<dbReference type="Proteomes" id="UP000006158">
    <property type="component" value="Chromosome"/>
</dbReference>
<evidence type="ECO:0000313" key="1">
    <source>
        <dbReference type="EMBL" id="AFP38237.1"/>
    </source>
</evidence>
<dbReference type="AlphaFoldDB" id="I7FYU4"/>
<dbReference type="EMBL" id="CP001663">
    <property type="protein sequence ID" value="AFP38237.1"/>
    <property type="molecule type" value="Genomic_DNA"/>
</dbReference>
<evidence type="ECO:0000313" key="2">
    <source>
        <dbReference type="Proteomes" id="UP000006158"/>
    </source>
</evidence>
<accession>I7FYU4</accession>
<sequence length="48" mass="5195">MLSGHWGVTPDRRPESLHVRPVRRRQVPSVGVAMADGCQPGQAVNTTS</sequence>
<organism evidence="1 2">
    <name type="scientific">Mycolicibacterium smegmatis (strain ATCC 700084 / mc(2)155)</name>
    <name type="common">Mycobacterium smegmatis</name>
    <dbReference type="NCBI Taxonomy" id="246196"/>
    <lineage>
        <taxon>Bacteria</taxon>
        <taxon>Bacillati</taxon>
        <taxon>Actinomycetota</taxon>
        <taxon>Actinomycetes</taxon>
        <taxon>Mycobacteriales</taxon>
        <taxon>Mycobacteriaceae</taxon>
        <taxon>Mycolicibacterium</taxon>
    </lineage>
</organism>
<reference evidence="1 2" key="2">
    <citation type="journal article" date="2009" name="Genome Res.">
        <title>Ortho-proteogenomics: multiple proteomes investigation through orthology and a new MS-based protocol.</title>
        <authorList>
            <person name="Gallien S."/>
            <person name="Perrodou E."/>
            <person name="Carapito C."/>
            <person name="Deshayes C."/>
            <person name="Reyrat J.M."/>
            <person name="Van Dorsselaer A."/>
            <person name="Poch O."/>
            <person name="Schaeffer C."/>
            <person name="Lecompte O."/>
        </authorList>
    </citation>
    <scope>NUCLEOTIDE SEQUENCE [LARGE SCALE GENOMIC DNA]</scope>
    <source>
        <strain evidence="2">ATCC 700084 / mc(2)155</strain>
    </source>
</reference>
<proteinExistence type="predicted"/>